<sequence>MSEDFNQRGTVRDRCSSLVFASIASFTQFWISCGLWAIGLWQWFHERSPISSCNRRCQKLKFS</sequence>
<evidence type="ECO:0000256" key="1">
    <source>
        <dbReference type="SAM" id="Phobius"/>
    </source>
</evidence>
<accession>A0AAU8J8T4</accession>
<dbReference type="EMBL" id="CP159837">
    <property type="protein sequence ID" value="XCM34719.1"/>
    <property type="molecule type" value="Genomic_DNA"/>
</dbReference>
<organism evidence="2">
    <name type="scientific">Planktothricoides raciborskii GIHE-MW2</name>
    <dbReference type="NCBI Taxonomy" id="2792601"/>
    <lineage>
        <taxon>Bacteria</taxon>
        <taxon>Bacillati</taxon>
        <taxon>Cyanobacteriota</taxon>
        <taxon>Cyanophyceae</taxon>
        <taxon>Oscillatoriophycideae</taxon>
        <taxon>Oscillatoriales</taxon>
        <taxon>Oscillatoriaceae</taxon>
        <taxon>Planktothricoides</taxon>
    </lineage>
</organism>
<keyword evidence="1" id="KW-1133">Transmembrane helix</keyword>
<keyword evidence="1" id="KW-0812">Transmembrane</keyword>
<proteinExistence type="predicted"/>
<dbReference type="AlphaFoldDB" id="A0AAU8J8T4"/>
<evidence type="ECO:0000313" key="2">
    <source>
        <dbReference type="EMBL" id="XCM34719.1"/>
    </source>
</evidence>
<reference evidence="2" key="1">
    <citation type="submission" date="2024-07" db="EMBL/GenBank/DDBJ databases">
        <authorList>
            <person name="Kim Y.J."/>
            <person name="Jeong J.Y."/>
        </authorList>
    </citation>
    <scope>NUCLEOTIDE SEQUENCE</scope>
    <source>
        <strain evidence="2">GIHE-MW2</strain>
    </source>
</reference>
<dbReference type="RefSeq" id="WP_156331814.1">
    <property type="nucleotide sequence ID" value="NZ_CP159837.1"/>
</dbReference>
<keyword evidence="1" id="KW-0472">Membrane</keyword>
<name>A0AAU8J8T4_9CYAN</name>
<protein>
    <submittedName>
        <fullName evidence="2">Uncharacterized protein</fullName>
    </submittedName>
</protein>
<gene>
    <name evidence="2" type="ORF">ABWT76_003349</name>
</gene>
<feature type="transmembrane region" description="Helical" evidence="1">
    <location>
        <begin position="18"/>
        <end position="44"/>
    </location>
</feature>